<evidence type="ECO:0000256" key="5">
    <source>
        <dbReference type="ARBA" id="ARBA00022692"/>
    </source>
</evidence>
<evidence type="ECO:0000256" key="3">
    <source>
        <dbReference type="ARBA" id="ARBA00022676"/>
    </source>
</evidence>
<sequence length="252" mass="28755">MRLHPDTHTKKWRLSGKSPAKRITDKFGHYRTCAVVANSGILLGSHCGNEIDSRDYVIRMDLPLIRGFEDDVGRRTNMTMLNSSTPKRVKASSHLKNRTQDVYERRMRDIEGTVLSVGTGSRKRMVEAAQLYRLSFLLLSTRGNQRTGIKKLASELGKQRFGGSVIPTLGMMTVLMTTTFCDVPHLYGFFPFQRDARNTPIPYHYYPGDYIKPIIQNNAGHHHMAREYDFFRGLHKEGVLKMHVGPCTRESP</sequence>
<keyword evidence="4" id="KW-0808">Transferase</keyword>
<accession>A0A6P4Y5G9</accession>
<dbReference type="Pfam" id="PF00777">
    <property type="entry name" value="Glyco_transf_29"/>
    <property type="match status" value="1"/>
</dbReference>
<evidence type="ECO:0000313" key="12">
    <source>
        <dbReference type="RefSeq" id="XP_019617629.1"/>
    </source>
</evidence>
<name>A0A6P4Y5G9_BRABE</name>
<evidence type="ECO:0000313" key="11">
    <source>
        <dbReference type="Proteomes" id="UP000515135"/>
    </source>
</evidence>
<dbReference type="InterPro" id="IPR038578">
    <property type="entry name" value="GT29-like_sf"/>
</dbReference>
<keyword evidence="8" id="KW-0333">Golgi apparatus</keyword>
<dbReference type="GO" id="GO:0006491">
    <property type="term" value="P:N-glycan processing"/>
    <property type="evidence" value="ECO:0007669"/>
    <property type="project" value="TreeGrafter"/>
</dbReference>
<dbReference type="AlphaFoldDB" id="A0A6P4Y5G9"/>
<dbReference type="KEGG" id="bbel:109464952"/>
<dbReference type="GO" id="GO:0009311">
    <property type="term" value="P:oligosaccharide metabolic process"/>
    <property type="evidence" value="ECO:0007669"/>
    <property type="project" value="TreeGrafter"/>
</dbReference>
<evidence type="ECO:0000256" key="9">
    <source>
        <dbReference type="ARBA" id="ARBA00023136"/>
    </source>
</evidence>
<dbReference type="PANTHER" id="PTHR11987:SF53">
    <property type="entry name" value="ALPHA-2,8-SIALYLTRANSFERASE 8F-LIKE"/>
    <property type="match status" value="1"/>
</dbReference>
<dbReference type="GO" id="GO:0003828">
    <property type="term" value="F:alpha-N-acetylneuraminate alpha-2,8-sialyltransferase activity"/>
    <property type="evidence" value="ECO:0007669"/>
    <property type="project" value="TreeGrafter"/>
</dbReference>
<keyword evidence="7" id="KW-1133">Transmembrane helix</keyword>
<comment type="similarity">
    <text evidence="2">Belongs to the glycosyltransferase 29 family.</text>
</comment>
<comment type="subcellular location">
    <subcellularLocation>
        <location evidence="1">Golgi apparatus membrane</location>
        <topology evidence="1">Single-pass type II membrane protein</topology>
    </subcellularLocation>
</comment>
<dbReference type="InterPro" id="IPR050943">
    <property type="entry name" value="Glycosyltr_29_Sialyltrsf"/>
</dbReference>
<dbReference type="PANTHER" id="PTHR11987">
    <property type="entry name" value="ALPHA-2,8-SIALYLTRANSFERASE"/>
    <property type="match status" value="1"/>
</dbReference>
<evidence type="ECO:0000256" key="6">
    <source>
        <dbReference type="ARBA" id="ARBA00022968"/>
    </source>
</evidence>
<keyword evidence="5" id="KW-0812">Transmembrane</keyword>
<keyword evidence="3" id="KW-0328">Glycosyltransferase</keyword>
<reference evidence="12" key="1">
    <citation type="submission" date="2025-08" db="UniProtKB">
        <authorList>
            <consortium name="RefSeq"/>
        </authorList>
    </citation>
    <scope>IDENTIFICATION</scope>
    <source>
        <tissue evidence="12">Gonad</tissue>
    </source>
</reference>
<evidence type="ECO:0000256" key="4">
    <source>
        <dbReference type="ARBA" id="ARBA00022679"/>
    </source>
</evidence>
<dbReference type="GO" id="GO:0000139">
    <property type="term" value="C:Golgi membrane"/>
    <property type="evidence" value="ECO:0007669"/>
    <property type="project" value="UniProtKB-SubCell"/>
</dbReference>
<dbReference type="OrthoDB" id="10264956at2759"/>
<evidence type="ECO:0000256" key="1">
    <source>
        <dbReference type="ARBA" id="ARBA00004323"/>
    </source>
</evidence>
<evidence type="ECO:0000256" key="7">
    <source>
        <dbReference type="ARBA" id="ARBA00022989"/>
    </source>
</evidence>
<organism evidence="11 12">
    <name type="scientific">Branchiostoma belcheri</name>
    <name type="common">Amphioxus</name>
    <dbReference type="NCBI Taxonomy" id="7741"/>
    <lineage>
        <taxon>Eukaryota</taxon>
        <taxon>Metazoa</taxon>
        <taxon>Chordata</taxon>
        <taxon>Cephalochordata</taxon>
        <taxon>Leptocardii</taxon>
        <taxon>Amphioxiformes</taxon>
        <taxon>Branchiostomatidae</taxon>
        <taxon>Branchiostoma</taxon>
    </lineage>
</organism>
<dbReference type="InterPro" id="IPR001675">
    <property type="entry name" value="Glyco_trans_29"/>
</dbReference>
<evidence type="ECO:0000256" key="10">
    <source>
        <dbReference type="ARBA" id="ARBA00023180"/>
    </source>
</evidence>
<keyword evidence="9" id="KW-0472">Membrane</keyword>
<keyword evidence="6" id="KW-0735">Signal-anchor</keyword>
<dbReference type="CDD" id="cd23963">
    <property type="entry name" value="GT29_ST8SIA"/>
    <property type="match status" value="1"/>
</dbReference>
<evidence type="ECO:0000256" key="2">
    <source>
        <dbReference type="ARBA" id="ARBA00006003"/>
    </source>
</evidence>
<proteinExistence type="inferred from homology"/>
<gene>
    <name evidence="12" type="primary">LOC109464952</name>
</gene>
<dbReference type="GeneID" id="109464952"/>
<dbReference type="Gene3D" id="3.90.1480.20">
    <property type="entry name" value="Glycosyl transferase family 29"/>
    <property type="match status" value="1"/>
</dbReference>
<keyword evidence="10" id="KW-0325">Glycoprotein</keyword>
<dbReference type="RefSeq" id="XP_019617629.1">
    <property type="nucleotide sequence ID" value="XM_019762070.1"/>
</dbReference>
<dbReference type="Proteomes" id="UP000515135">
    <property type="component" value="Unplaced"/>
</dbReference>
<keyword evidence="11" id="KW-1185">Reference proteome</keyword>
<protein>
    <submittedName>
        <fullName evidence="12">Alpha-2,8-sialyltransferase 8B-like</fullName>
    </submittedName>
</protein>
<evidence type="ECO:0000256" key="8">
    <source>
        <dbReference type="ARBA" id="ARBA00023034"/>
    </source>
</evidence>